<feature type="region of interest" description="Disordered" evidence="7">
    <location>
        <begin position="189"/>
        <end position="262"/>
    </location>
</feature>
<dbReference type="InterPro" id="IPR002070">
    <property type="entry name" value="TF_Brachyury"/>
</dbReference>
<feature type="compositionally biased region" description="Polar residues" evidence="7">
    <location>
        <begin position="165"/>
        <end position="177"/>
    </location>
</feature>
<dbReference type="EMBL" id="AJWK01035360">
    <property type="status" value="NOT_ANNOTATED_CDS"/>
    <property type="molecule type" value="Genomic_DNA"/>
</dbReference>
<dbReference type="SMART" id="SM00425">
    <property type="entry name" value="TBOX"/>
    <property type="match status" value="1"/>
</dbReference>
<keyword evidence="3 6" id="KW-0238">DNA-binding</keyword>
<dbReference type="FunFam" id="2.60.40.820:FF:000010">
    <property type="entry name" value="T-box transcription factor TBX6"/>
    <property type="match status" value="1"/>
</dbReference>
<dbReference type="Gene3D" id="2.60.40.820">
    <property type="entry name" value="Transcription factor, T-box"/>
    <property type="match status" value="1"/>
</dbReference>
<name>A0A1B0CY35_LUTLO</name>
<evidence type="ECO:0000256" key="3">
    <source>
        <dbReference type="ARBA" id="ARBA00023125"/>
    </source>
</evidence>
<dbReference type="SUPFAM" id="SSF49417">
    <property type="entry name" value="p53-like transcription factors"/>
    <property type="match status" value="1"/>
</dbReference>
<dbReference type="PANTHER" id="PTHR11267:SF204">
    <property type="entry name" value="SPADETAIL"/>
    <property type="match status" value="1"/>
</dbReference>
<dbReference type="Proteomes" id="UP000092461">
    <property type="component" value="Unassembled WGS sequence"/>
</dbReference>
<dbReference type="Pfam" id="PF00907">
    <property type="entry name" value="T-box"/>
    <property type="match status" value="1"/>
</dbReference>
<dbReference type="AlphaFoldDB" id="A0A1B0CY35"/>
<dbReference type="GO" id="GO:0005634">
    <property type="term" value="C:nucleus"/>
    <property type="evidence" value="ECO:0007669"/>
    <property type="project" value="UniProtKB-SubCell"/>
</dbReference>
<dbReference type="PROSITE" id="PS50252">
    <property type="entry name" value="TBOX_3"/>
    <property type="match status" value="1"/>
</dbReference>
<dbReference type="VEuPathDB" id="VectorBase:LLONM1_006440"/>
<evidence type="ECO:0000256" key="1">
    <source>
        <dbReference type="ARBA" id="ARBA00022473"/>
    </source>
</evidence>
<dbReference type="PRINTS" id="PR00938">
    <property type="entry name" value="BRACHYURY"/>
</dbReference>
<feature type="compositionally biased region" description="Low complexity" evidence="7">
    <location>
        <begin position="219"/>
        <end position="246"/>
    </location>
</feature>
<keyword evidence="2" id="KW-0805">Transcription regulation</keyword>
<keyword evidence="1" id="KW-0217">Developmental protein</keyword>
<dbReference type="GO" id="GO:0000981">
    <property type="term" value="F:DNA-binding transcription factor activity, RNA polymerase II-specific"/>
    <property type="evidence" value="ECO:0007669"/>
    <property type="project" value="TreeGrafter"/>
</dbReference>
<dbReference type="GO" id="GO:0045893">
    <property type="term" value="P:positive regulation of DNA-templated transcription"/>
    <property type="evidence" value="ECO:0007669"/>
    <property type="project" value="InterPro"/>
</dbReference>
<dbReference type="EMBL" id="AJWK01035361">
    <property type="status" value="NOT_ANNOTATED_CDS"/>
    <property type="molecule type" value="Genomic_DNA"/>
</dbReference>
<evidence type="ECO:0000256" key="5">
    <source>
        <dbReference type="ARBA" id="ARBA00023242"/>
    </source>
</evidence>
<dbReference type="EnsemblMetazoa" id="LLOJ010033-RA">
    <property type="protein sequence ID" value="LLOJ010033-PA"/>
    <property type="gene ID" value="LLOJ010033"/>
</dbReference>
<dbReference type="InterPro" id="IPR046360">
    <property type="entry name" value="T-box_DNA-bd"/>
</dbReference>
<evidence type="ECO:0000313" key="10">
    <source>
        <dbReference type="Proteomes" id="UP000092461"/>
    </source>
</evidence>
<dbReference type="GO" id="GO:0001708">
    <property type="term" value="P:cell fate specification"/>
    <property type="evidence" value="ECO:0007669"/>
    <property type="project" value="TreeGrafter"/>
</dbReference>
<dbReference type="InterPro" id="IPR008967">
    <property type="entry name" value="p53-like_TF_DNA-bd_sf"/>
</dbReference>
<evidence type="ECO:0000256" key="2">
    <source>
        <dbReference type="ARBA" id="ARBA00023015"/>
    </source>
</evidence>
<feature type="compositionally biased region" description="Polar residues" evidence="7">
    <location>
        <begin position="189"/>
        <end position="204"/>
    </location>
</feature>
<protein>
    <recommendedName>
        <fullName evidence="8">T-box domain-containing protein</fullName>
    </recommendedName>
</protein>
<accession>A0A1B0CY35</accession>
<sequence length="399" mass="42821">MFPSVRVTLSGLEDDASYCLMLEMVPIGDCRYKFSGSQWVPAGGAEPQSPQRMYLHPDSPALGSHWNSQPVSFSKVKLTNNTLDSNGHVVLTSMHKYKPRLHVIRTSEPSQIPWSPSQVFFFQDTDFVAVTAYQNDNITKLKIDNNPFAKGFRETGQSRCKRKSTITNGSSAGSSSVTLKSNVSLMGTSLKASKSDPTMAQTMTDEAARHPPKRKRTNSSSGSVSSLDDSGLSICGSSSRTSSPSTNTEDASPTRSMATTAPSGVDVVDAMRGLPAPPETILQHYSAAAAARSNWIDFALYFSRVSGLPLGAYQHPVPHHHPQTPPAGYDILSAYGPPYPPLAAATTPFGGNVLMHLAAAHTMRSPTAESPISPTHHGGDSARKSSFTIDAILGREEQN</sequence>
<dbReference type="GO" id="GO:0000978">
    <property type="term" value="F:RNA polymerase II cis-regulatory region sequence-specific DNA binding"/>
    <property type="evidence" value="ECO:0007669"/>
    <property type="project" value="InterPro"/>
</dbReference>
<reference evidence="9" key="1">
    <citation type="submission" date="2020-05" db="UniProtKB">
        <authorList>
            <consortium name="EnsemblMetazoa"/>
        </authorList>
    </citation>
    <scope>IDENTIFICATION</scope>
    <source>
        <strain evidence="9">Jacobina</strain>
    </source>
</reference>
<dbReference type="VEuPathDB" id="VectorBase:LLOJ010033"/>
<evidence type="ECO:0000259" key="8">
    <source>
        <dbReference type="PROSITE" id="PS50252"/>
    </source>
</evidence>
<comment type="caution">
    <text evidence="6">Lacks conserved residue(s) required for the propagation of feature annotation.</text>
</comment>
<feature type="region of interest" description="Disordered" evidence="7">
    <location>
        <begin position="148"/>
        <end position="177"/>
    </location>
</feature>
<organism evidence="9 10">
    <name type="scientific">Lutzomyia longipalpis</name>
    <name type="common">Sand fly</name>
    <dbReference type="NCBI Taxonomy" id="7200"/>
    <lineage>
        <taxon>Eukaryota</taxon>
        <taxon>Metazoa</taxon>
        <taxon>Ecdysozoa</taxon>
        <taxon>Arthropoda</taxon>
        <taxon>Hexapoda</taxon>
        <taxon>Insecta</taxon>
        <taxon>Pterygota</taxon>
        <taxon>Neoptera</taxon>
        <taxon>Endopterygota</taxon>
        <taxon>Diptera</taxon>
        <taxon>Nematocera</taxon>
        <taxon>Psychodoidea</taxon>
        <taxon>Psychodidae</taxon>
        <taxon>Lutzomyia</taxon>
        <taxon>Lutzomyia</taxon>
    </lineage>
</organism>
<feature type="domain" description="T-box" evidence="8">
    <location>
        <begin position="1"/>
        <end position="154"/>
    </location>
</feature>
<keyword evidence="5 6" id="KW-0539">Nucleus</keyword>
<dbReference type="EMBL" id="AJWK01035362">
    <property type="status" value="NOT_ANNOTATED_CDS"/>
    <property type="molecule type" value="Genomic_DNA"/>
</dbReference>
<dbReference type="PRINTS" id="PR00937">
    <property type="entry name" value="TBOX"/>
</dbReference>
<evidence type="ECO:0000256" key="7">
    <source>
        <dbReference type="SAM" id="MobiDB-lite"/>
    </source>
</evidence>
<evidence type="ECO:0000313" key="9">
    <source>
        <dbReference type="EnsemblMetazoa" id="LLOJ010033-PA"/>
    </source>
</evidence>
<keyword evidence="4" id="KW-0804">Transcription</keyword>
<dbReference type="InterPro" id="IPR001699">
    <property type="entry name" value="TF_T-box"/>
</dbReference>
<evidence type="ECO:0000256" key="4">
    <source>
        <dbReference type="ARBA" id="ARBA00023163"/>
    </source>
</evidence>
<feature type="compositionally biased region" description="Polar residues" evidence="7">
    <location>
        <begin position="247"/>
        <end position="262"/>
    </location>
</feature>
<dbReference type="GO" id="GO:0000785">
    <property type="term" value="C:chromatin"/>
    <property type="evidence" value="ECO:0007669"/>
    <property type="project" value="TreeGrafter"/>
</dbReference>
<comment type="subcellular location">
    <subcellularLocation>
        <location evidence="6">Nucleus</location>
    </subcellularLocation>
</comment>
<dbReference type="InterPro" id="IPR036960">
    <property type="entry name" value="T-box_sf"/>
</dbReference>
<proteinExistence type="predicted"/>
<feature type="region of interest" description="Disordered" evidence="7">
    <location>
        <begin position="365"/>
        <end position="386"/>
    </location>
</feature>
<dbReference type="PANTHER" id="PTHR11267">
    <property type="entry name" value="T-BOX PROTEIN-RELATED"/>
    <property type="match status" value="1"/>
</dbReference>
<keyword evidence="10" id="KW-1185">Reference proteome</keyword>
<evidence type="ECO:0000256" key="6">
    <source>
        <dbReference type="PROSITE-ProRule" id="PRU00201"/>
    </source>
</evidence>